<accession>Q1IHU0</accession>
<evidence type="ECO:0000313" key="3">
    <source>
        <dbReference type="Proteomes" id="UP000002432"/>
    </source>
</evidence>
<feature type="signal peptide" evidence="1">
    <location>
        <begin position="1"/>
        <end position="20"/>
    </location>
</feature>
<dbReference type="RefSeq" id="WP_011525357.1">
    <property type="nucleotide sequence ID" value="NC_008009.1"/>
</dbReference>
<name>Q1IHU0_KORVE</name>
<dbReference type="EnsemblBacteria" id="ABF43560">
    <property type="protein sequence ID" value="ABF43560"/>
    <property type="gene ID" value="Acid345_4560"/>
</dbReference>
<organism evidence="2 3">
    <name type="scientific">Koribacter versatilis (strain Ellin345)</name>
    <dbReference type="NCBI Taxonomy" id="204669"/>
    <lineage>
        <taxon>Bacteria</taxon>
        <taxon>Pseudomonadati</taxon>
        <taxon>Acidobacteriota</taxon>
        <taxon>Terriglobia</taxon>
        <taxon>Terriglobales</taxon>
        <taxon>Candidatus Korobacteraceae</taxon>
        <taxon>Candidatus Korobacter</taxon>
    </lineage>
</organism>
<reference evidence="2 3" key="1">
    <citation type="journal article" date="2009" name="Appl. Environ. Microbiol.">
        <title>Three genomes from the phylum Acidobacteria provide insight into the lifestyles of these microorganisms in soils.</title>
        <authorList>
            <person name="Ward N.L."/>
            <person name="Challacombe J.F."/>
            <person name="Janssen P.H."/>
            <person name="Henrissat B."/>
            <person name="Coutinho P.M."/>
            <person name="Wu M."/>
            <person name="Xie G."/>
            <person name="Haft D.H."/>
            <person name="Sait M."/>
            <person name="Badger J."/>
            <person name="Barabote R.D."/>
            <person name="Bradley B."/>
            <person name="Brettin T.S."/>
            <person name="Brinkac L.M."/>
            <person name="Bruce D."/>
            <person name="Creasy T."/>
            <person name="Daugherty S.C."/>
            <person name="Davidsen T.M."/>
            <person name="DeBoy R.T."/>
            <person name="Detter J.C."/>
            <person name="Dodson R.J."/>
            <person name="Durkin A.S."/>
            <person name="Ganapathy A."/>
            <person name="Gwinn-Giglio M."/>
            <person name="Han C.S."/>
            <person name="Khouri H."/>
            <person name="Kiss H."/>
            <person name="Kothari S.P."/>
            <person name="Madupu R."/>
            <person name="Nelson K.E."/>
            <person name="Nelson W.C."/>
            <person name="Paulsen I."/>
            <person name="Penn K."/>
            <person name="Ren Q."/>
            <person name="Rosovitz M.J."/>
            <person name="Selengut J.D."/>
            <person name="Shrivastava S."/>
            <person name="Sullivan S.A."/>
            <person name="Tapia R."/>
            <person name="Thompson L.S."/>
            <person name="Watkins K.L."/>
            <person name="Yang Q."/>
            <person name="Yu C."/>
            <person name="Zafar N."/>
            <person name="Zhou L."/>
            <person name="Kuske C.R."/>
        </authorList>
    </citation>
    <scope>NUCLEOTIDE SEQUENCE [LARGE SCALE GENOMIC DNA]</scope>
    <source>
        <strain evidence="2 3">Ellin345</strain>
    </source>
</reference>
<protein>
    <submittedName>
        <fullName evidence="2">Uncharacterized protein</fullName>
    </submittedName>
</protein>
<feature type="chain" id="PRO_5004190965" evidence="1">
    <location>
        <begin position="21"/>
        <end position="119"/>
    </location>
</feature>
<keyword evidence="1" id="KW-0732">Signal</keyword>
<evidence type="ECO:0000313" key="2">
    <source>
        <dbReference type="EMBL" id="ABF43560.1"/>
    </source>
</evidence>
<dbReference type="Proteomes" id="UP000002432">
    <property type="component" value="Chromosome"/>
</dbReference>
<sequence length="119" mass="12315">MKKPSLLVAILFTVSLFATAAKAETVHIYEPVTVGSSTLQPGTYDVAYSGNGSDVQVSFSKAHKQIAVAPATLVVKKNSDVRMALTKTDSGSKSLDSIDLKNGSLTFTSAVNATAGAAH</sequence>
<dbReference type="HOGENOM" id="CLU_2058301_0_0_0"/>
<gene>
    <name evidence="2" type="ordered locus">Acid345_4560</name>
</gene>
<keyword evidence="3" id="KW-1185">Reference proteome</keyword>
<dbReference type="AlphaFoldDB" id="Q1IHU0"/>
<dbReference type="EMBL" id="CP000360">
    <property type="protein sequence ID" value="ABF43560.1"/>
    <property type="molecule type" value="Genomic_DNA"/>
</dbReference>
<dbReference type="KEGG" id="aba:Acid345_4560"/>
<dbReference type="STRING" id="204669.Acid345_4560"/>
<proteinExistence type="predicted"/>
<evidence type="ECO:0000256" key="1">
    <source>
        <dbReference type="SAM" id="SignalP"/>
    </source>
</evidence>